<feature type="region of interest" description="Disordered" evidence="1">
    <location>
        <begin position="291"/>
        <end position="322"/>
    </location>
</feature>
<evidence type="ECO:0000256" key="1">
    <source>
        <dbReference type="SAM" id="MobiDB-lite"/>
    </source>
</evidence>
<feature type="non-terminal residue" evidence="2">
    <location>
        <position position="1"/>
    </location>
</feature>
<accession>A0A6J4R316</accession>
<proteinExistence type="predicted"/>
<sequence length="322" mass="32662">GDGERHAGAAGGTGQESGQDRAGRRPLRLRLRLRTQVPSGTAAAGRRQSRDTAEAGNGGARADVRGAWTGSLRARRRAAAGRNRGACAGGGPGAPRALRPGARSHREGAREHAGAALSRVRGGACPGRGTHASTSGSAAGRTHGARVGTPSGGTQGPARDAAGSGRGAPEGETPERRGAAAGPGGGGWGVRCLRRAPQRYVLRGADRPAAEGDGRVRFEGARRISPLLDGTVRDVRGSREGRAARGRGVLGGVGKIGEVGGYGGDLLCGPRARAVRYGGWRDLARRPYRGVRPRPRAAARVGGGVGRRATRGRGRVNTGASA</sequence>
<feature type="compositionally biased region" description="Basic and acidic residues" evidence="1">
    <location>
        <begin position="104"/>
        <end position="113"/>
    </location>
</feature>
<feature type="compositionally biased region" description="Basic residues" evidence="1">
    <location>
        <begin position="24"/>
        <end position="33"/>
    </location>
</feature>
<feature type="non-terminal residue" evidence="2">
    <location>
        <position position="322"/>
    </location>
</feature>
<organism evidence="2">
    <name type="scientific">uncultured Rubrobacteraceae bacterium</name>
    <dbReference type="NCBI Taxonomy" id="349277"/>
    <lineage>
        <taxon>Bacteria</taxon>
        <taxon>Bacillati</taxon>
        <taxon>Actinomycetota</taxon>
        <taxon>Rubrobacteria</taxon>
        <taxon>Rubrobacterales</taxon>
        <taxon>Rubrobacteraceae</taxon>
        <taxon>environmental samples</taxon>
    </lineage>
</organism>
<evidence type="ECO:0000313" key="2">
    <source>
        <dbReference type="EMBL" id="CAA9455694.1"/>
    </source>
</evidence>
<dbReference type="AlphaFoldDB" id="A0A6J4R316"/>
<gene>
    <name evidence="2" type="ORF">AVDCRST_MAG37-2942</name>
</gene>
<name>A0A6J4R316_9ACTN</name>
<protein>
    <submittedName>
        <fullName evidence="2">Uncharacterized protein</fullName>
    </submittedName>
</protein>
<reference evidence="2" key="1">
    <citation type="submission" date="2020-02" db="EMBL/GenBank/DDBJ databases">
        <authorList>
            <person name="Meier V. D."/>
        </authorList>
    </citation>
    <scope>NUCLEOTIDE SEQUENCE</scope>
    <source>
        <strain evidence="2">AVDCRST_MAG37</strain>
    </source>
</reference>
<dbReference type="EMBL" id="CADCVD010000150">
    <property type="protein sequence ID" value="CAA9455694.1"/>
    <property type="molecule type" value="Genomic_DNA"/>
</dbReference>
<feature type="region of interest" description="Disordered" evidence="1">
    <location>
        <begin position="1"/>
        <end position="189"/>
    </location>
</feature>